<dbReference type="Pfam" id="PF00092">
    <property type="entry name" value="VWA"/>
    <property type="match status" value="1"/>
</dbReference>
<dbReference type="SMART" id="SM00327">
    <property type="entry name" value="VWA"/>
    <property type="match status" value="1"/>
</dbReference>
<feature type="chain" id="PRO_5045302373" evidence="2">
    <location>
        <begin position="31"/>
        <end position="505"/>
    </location>
</feature>
<dbReference type="CDD" id="cd00198">
    <property type="entry name" value="vWFA"/>
    <property type="match status" value="1"/>
</dbReference>
<evidence type="ECO:0000259" key="3">
    <source>
        <dbReference type="PROSITE" id="PS50234"/>
    </source>
</evidence>
<dbReference type="InterPro" id="IPR002035">
    <property type="entry name" value="VWF_A"/>
</dbReference>
<dbReference type="RefSeq" id="WP_263414041.1">
    <property type="nucleotide sequence ID" value="NZ_BAABBH010000001.1"/>
</dbReference>
<comment type="caution">
    <text evidence="4">The sequence shown here is derived from an EMBL/GenBank/DDBJ whole genome shotgun (WGS) entry which is preliminary data.</text>
</comment>
<keyword evidence="1" id="KW-0472">Membrane</keyword>
<proteinExistence type="predicted"/>
<reference evidence="4 5" key="1">
    <citation type="submission" date="2024-12" db="EMBL/GenBank/DDBJ databases">
        <authorList>
            <person name="Lee Y."/>
        </authorList>
    </citation>
    <scope>NUCLEOTIDE SEQUENCE [LARGE SCALE GENOMIC DNA]</scope>
    <source>
        <strain evidence="4 5">03SUJ4</strain>
    </source>
</reference>
<protein>
    <submittedName>
        <fullName evidence="4">VWA domain-containing protein</fullName>
    </submittedName>
</protein>
<gene>
    <name evidence="4" type="ORF">ACK2TP_01330</name>
</gene>
<feature type="transmembrane region" description="Helical" evidence="1">
    <location>
        <begin position="395"/>
        <end position="419"/>
    </location>
</feature>
<feature type="domain" description="VWFA" evidence="3">
    <location>
        <begin position="118"/>
        <end position="296"/>
    </location>
</feature>
<evidence type="ECO:0000313" key="5">
    <source>
        <dbReference type="Proteomes" id="UP001634747"/>
    </source>
</evidence>
<dbReference type="Gene3D" id="3.40.50.410">
    <property type="entry name" value="von Willebrand factor, type A domain"/>
    <property type="match status" value="1"/>
</dbReference>
<accession>A0ABW9KIE1</accession>
<evidence type="ECO:0000256" key="2">
    <source>
        <dbReference type="SAM" id="SignalP"/>
    </source>
</evidence>
<dbReference type="InterPro" id="IPR036465">
    <property type="entry name" value="vWFA_dom_sf"/>
</dbReference>
<dbReference type="EMBL" id="JBJYXY010000001">
    <property type="protein sequence ID" value="MFN2974394.1"/>
    <property type="molecule type" value="Genomic_DNA"/>
</dbReference>
<dbReference type="Proteomes" id="UP001634747">
    <property type="component" value="Unassembled WGS sequence"/>
</dbReference>
<evidence type="ECO:0000313" key="4">
    <source>
        <dbReference type="EMBL" id="MFN2974394.1"/>
    </source>
</evidence>
<dbReference type="PROSITE" id="PS50234">
    <property type="entry name" value="VWFA"/>
    <property type="match status" value="1"/>
</dbReference>
<evidence type="ECO:0000256" key="1">
    <source>
        <dbReference type="SAM" id="Phobius"/>
    </source>
</evidence>
<dbReference type="SUPFAM" id="SSF53300">
    <property type="entry name" value="vWA-like"/>
    <property type="match status" value="1"/>
</dbReference>
<feature type="signal peptide" evidence="2">
    <location>
        <begin position="1"/>
        <end position="30"/>
    </location>
</feature>
<sequence length="505" mass="53513">MRRSASYVGMVRSALGVAAAGVTLCLGALAQAVPAAPKPTTLHAVGQPVLVDCAPVTMSPCMSAVVTPAAATGMPAPVQLPPAAQLASAFRVTGPAGDVTPFYASLGAGPDAADHTNVVLLMIDISGSMNDKLANGQTRFEAAKSAIAQFVDGMQEGSDRIAIVPFESHNVVSTIHGAVYASRKSDAQDQLKALPTPASKNNTALYQAVFTGEESLHNEVESLRHEGVSTGVQPHLILMTDGKNEVLPGDDPQLLNGDLGLQQAAAQVHASHMDTIGIGFGDRAQIDAAALQRLSTRFFYAADATQLLGALHVSRSAVSHAITLTWLLPENSRVALAGRDQQWVPTLRMEEGSTLTGEPLRLLVPATAPPVFDRKASADELNTLYATRPEVNSGWALVLTHGLLYVAAALLLLLLWFWVPRLIWADEMMGVPDRKQRWRSERAATETGLRPGVKAASAVQVRSASLPEGFAPETANSSPLQRSAAQVTQIQSRGEFSRTRLNVDR</sequence>
<name>A0ABW9KIE1_9BACT</name>
<organism evidence="4 5">
    <name type="scientific">Terriglobus aquaticus</name>
    <dbReference type="NCBI Taxonomy" id="940139"/>
    <lineage>
        <taxon>Bacteria</taxon>
        <taxon>Pseudomonadati</taxon>
        <taxon>Acidobacteriota</taxon>
        <taxon>Terriglobia</taxon>
        <taxon>Terriglobales</taxon>
        <taxon>Acidobacteriaceae</taxon>
        <taxon>Terriglobus</taxon>
    </lineage>
</organism>
<keyword evidence="1" id="KW-0812">Transmembrane</keyword>
<keyword evidence="1" id="KW-1133">Transmembrane helix</keyword>
<keyword evidence="2" id="KW-0732">Signal</keyword>
<keyword evidence="5" id="KW-1185">Reference proteome</keyword>